<evidence type="ECO:0000313" key="2">
    <source>
        <dbReference type="Proteomes" id="UP000319557"/>
    </source>
</evidence>
<keyword evidence="2" id="KW-1185">Reference proteome</keyword>
<accession>A0A517M3B1</accession>
<dbReference type="Proteomes" id="UP000319557">
    <property type="component" value="Chromosome"/>
</dbReference>
<dbReference type="KEGG" id="ruv:EC9_35620"/>
<evidence type="ECO:0008006" key="3">
    <source>
        <dbReference type="Google" id="ProtNLM"/>
    </source>
</evidence>
<dbReference type="AlphaFoldDB" id="A0A517M3B1"/>
<sequence length="209" mass="21514">MITLRIACALLVASAASGCSKEKLNELVDQAKETATSVASDVSSEVKSATEEAVAKVEATTQQVAETAGDVSGIGDTTGKGMMTLDSPTQFAASYVQLIAINPGRPAVLKISSSKDGDDETFPAFLLQANLSTAGDLNALAGQTVSARLFAQKEAGGTIWFSPEDQPVPVTIAVEQGKVTARIENASVMSSSSSQETAVSGTFECVLHP</sequence>
<dbReference type="EMBL" id="CP036261">
    <property type="protein sequence ID" value="QDS89363.1"/>
    <property type="molecule type" value="Genomic_DNA"/>
</dbReference>
<reference evidence="1 2" key="1">
    <citation type="submission" date="2019-02" db="EMBL/GenBank/DDBJ databases">
        <title>Deep-cultivation of Planctomycetes and their phenomic and genomic characterization uncovers novel biology.</title>
        <authorList>
            <person name="Wiegand S."/>
            <person name="Jogler M."/>
            <person name="Boedeker C."/>
            <person name="Pinto D."/>
            <person name="Vollmers J."/>
            <person name="Rivas-Marin E."/>
            <person name="Kohn T."/>
            <person name="Peeters S.H."/>
            <person name="Heuer A."/>
            <person name="Rast P."/>
            <person name="Oberbeckmann S."/>
            <person name="Bunk B."/>
            <person name="Jeske O."/>
            <person name="Meyerdierks A."/>
            <person name="Storesund J.E."/>
            <person name="Kallscheuer N."/>
            <person name="Luecker S."/>
            <person name="Lage O.M."/>
            <person name="Pohl T."/>
            <person name="Merkel B.J."/>
            <person name="Hornburger P."/>
            <person name="Mueller R.-W."/>
            <person name="Bruemmer F."/>
            <person name="Labrenz M."/>
            <person name="Spormann A.M."/>
            <person name="Op den Camp H."/>
            <person name="Overmann J."/>
            <person name="Amann R."/>
            <person name="Jetten M.S.M."/>
            <person name="Mascher T."/>
            <person name="Medema M.H."/>
            <person name="Devos D.P."/>
            <person name="Kaster A.-K."/>
            <person name="Ovreas L."/>
            <person name="Rohde M."/>
            <person name="Galperin M.Y."/>
            <person name="Jogler C."/>
        </authorList>
    </citation>
    <scope>NUCLEOTIDE SEQUENCE [LARGE SCALE GENOMIC DNA]</scope>
    <source>
        <strain evidence="1 2">EC9</strain>
    </source>
</reference>
<dbReference type="PROSITE" id="PS51257">
    <property type="entry name" value="PROKAR_LIPOPROTEIN"/>
    <property type="match status" value="1"/>
</dbReference>
<name>A0A517M3B1_9BACT</name>
<dbReference type="OrthoDB" id="262656at2"/>
<dbReference type="RefSeq" id="WP_145347043.1">
    <property type="nucleotide sequence ID" value="NZ_CP036261.1"/>
</dbReference>
<organism evidence="1 2">
    <name type="scientific">Rosistilla ulvae</name>
    <dbReference type="NCBI Taxonomy" id="1930277"/>
    <lineage>
        <taxon>Bacteria</taxon>
        <taxon>Pseudomonadati</taxon>
        <taxon>Planctomycetota</taxon>
        <taxon>Planctomycetia</taxon>
        <taxon>Pirellulales</taxon>
        <taxon>Pirellulaceae</taxon>
        <taxon>Rosistilla</taxon>
    </lineage>
</organism>
<protein>
    <recommendedName>
        <fullName evidence="3">Lipoprotein</fullName>
    </recommendedName>
</protein>
<gene>
    <name evidence="1" type="ORF">EC9_35620</name>
</gene>
<evidence type="ECO:0000313" key="1">
    <source>
        <dbReference type="EMBL" id="QDS89363.1"/>
    </source>
</evidence>
<proteinExistence type="predicted"/>